<keyword evidence="2" id="KW-0436">Ligase</keyword>
<evidence type="ECO:0000259" key="3">
    <source>
        <dbReference type="Pfam" id="PF01068"/>
    </source>
</evidence>
<evidence type="ECO:0000256" key="2">
    <source>
        <dbReference type="ARBA" id="ARBA00022598"/>
    </source>
</evidence>
<name>A0A4P6EW45_9BACL</name>
<dbReference type="Gene3D" id="3.30.470.30">
    <property type="entry name" value="DNA ligase/mRNA capping enzyme"/>
    <property type="match status" value="1"/>
</dbReference>
<proteinExistence type="inferred from homology"/>
<dbReference type="GO" id="GO:0003910">
    <property type="term" value="F:DNA ligase (ATP) activity"/>
    <property type="evidence" value="ECO:0007669"/>
    <property type="project" value="InterPro"/>
</dbReference>
<dbReference type="GO" id="GO:0006310">
    <property type="term" value="P:DNA recombination"/>
    <property type="evidence" value="ECO:0007669"/>
    <property type="project" value="InterPro"/>
</dbReference>
<dbReference type="EMBL" id="CP035492">
    <property type="protein sequence ID" value="QAY65929.1"/>
    <property type="molecule type" value="Genomic_DNA"/>
</dbReference>
<protein>
    <recommendedName>
        <fullName evidence="3">ATP-dependent DNA ligase family profile domain-containing protein</fullName>
    </recommendedName>
</protein>
<dbReference type="SUPFAM" id="SSF56091">
    <property type="entry name" value="DNA ligase/mRNA capping enzyme, catalytic domain"/>
    <property type="match status" value="1"/>
</dbReference>
<dbReference type="Proteomes" id="UP000293568">
    <property type="component" value="Chromosome"/>
</dbReference>
<dbReference type="Gene3D" id="3.30.1490.70">
    <property type="match status" value="1"/>
</dbReference>
<evidence type="ECO:0000313" key="5">
    <source>
        <dbReference type="Proteomes" id="UP000293568"/>
    </source>
</evidence>
<organism evidence="4 5">
    <name type="scientific">Paenibacillus protaetiae</name>
    <dbReference type="NCBI Taxonomy" id="2509456"/>
    <lineage>
        <taxon>Bacteria</taxon>
        <taxon>Bacillati</taxon>
        <taxon>Bacillota</taxon>
        <taxon>Bacilli</taxon>
        <taxon>Bacillales</taxon>
        <taxon>Paenibacillaceae</taxon>
        <taxon>Paenibacillus</taxon>
    </lineage>
</organism>
<evidence type="ECO:0000256" key="1">
    <source>
        <dbReference type="ARBA" id="ARBA00007572"/>
    </source>
</evidence>
<evidence type="ECO:0000313" key="4">
    <source>
        <dbReference type="EMBL" id="QAY65929.1"/>
    </source>
</evidence>
<sequence length="290" mass="34155">MVGMEGIGMFFTPPMLPEPCSEPFDDERYWFEPKLNGRRLLLSFFEQKTTLYNRFEQDVTRQYPELCRVPLHVPADVVLDGEVVYWNADTGRTEPETVADRFRLTKDTRIRDAMKQFPVTYVVFDILYYDGVDTRQWPLCWRKALLWSILEPNGRFRHIPMQDTFGVQAHREAGLFSGIIAKRKDSLYVSGHNNGWQVIDHYKYEQVVISGFRKNQLGWRISQNGKWIGLIEHPIAQENWLQLHEAAQSRVAGEDRNYYYLEPGLEVCIRFRNWTRDGLPHRPEFVAFTG</sequence>
<dbReference type="KEGG" id="pprt:ET464_05550"/>
<accession>A0A4P6EW45</accession>
<dbReference type="OrthoDB" id="5503604at2"/>
<dbReference type="InterPro" id="IPR012310">
    <property type="entry name" value="DNA_ligase_ATP-dep_cent"/>
</dbReference>
<keyword evidence="5" id="KW-1185">Reference proteome</keyword>
<dbReference type="Pfam" id="PF01068">
    <property type="entry name" value="DNA_ligase_A_M"/>
    <property type="match status" value="1"/>
</dbReference>
<dbReference type="AlphaFoldDB" id="A0A4P6EW45"/>
<dbReference type="PANTHER" id="PTHR45674">
    <property type="entry name" value="DNA LIGASE 1/3 FAMILY MEMBER"/>
    <property type="match status" value="1"/>
</dbReference>
<feature type="domain" description="ATP-dependent DNA ligase family profile" evidence="3">
    <location>
        <begin position="14"/>
        <end position="196"/>
    </location>
</feature>
<dbReference type="InterPro" id="IPR050191">
    <property type="entry name" value="ATP-dep_DNA_ligase"/>
</dbReference>
<dbReference type="GO" id="GO:0005524">
    <property type="term" value="F:ATP binding"/>
    <property type="evidence" value="ECO:0007669"/>
    <property type="project" value="InterPro"/>
</dbReference>
<gene>
    <name evidence="4" type="ORF">ET464_05550</name>
</gene>
<dbReference type="GO" id="GO:0006281">
    <property type="term" value="P:DNA repair"/>
    <property type="evidence" value="ECO:0007669"/>
    <property type="project" value="InterPro"/>
</dbReference>
<reference evidence="4 5" key="1">
    <citation type="submission" date="2019-01" db="EMBL/GenBank/DDBJ databases">
        <title>Genome sequencing of strain FW100M-2.</title>
        <authorList>
            <person name="Heo J."/>
            <person name="Kim S.-J."/>
            <person name="Kim J.-S."/>
            <person name="Hong S.-B."/>
            <person name="Kwon S.-W."/>
        </authorList>
    </citation>
    <scope>NUCLEOTIDE SEQUENCE [LARGE SCALE GENOMIC DNA]</scope>
    <source>
        <strain evidence="4 5">FW100M-2</strain>
    </source>
</reference>
<dbReference type="PANTHER" id="PTHR45674:SF4">
    <property type="entry name" value="DNA LIGASE 1"/>
    <property type="match status" value="1"/>
</dbReference>
<comment type="similarity">
    <text evidence="1">Belongs to the ATP-dependent DNA ligase family.</text>
</comment>